<evidence type="ECO:0000256" key="2">
    <source>
        <dbReference type="ARBA" id="ARBA00022676"/>
    </source>
</evidence>
<evidence type="ECO:0000313" key="5">
    <source>
        <dbReference type="EMBL" id="GAA4459056.1"/>
    </source>
</evidence>
<evidence type="ECO:0000256" key="3">
    <source>
        <dbReference type="ARBA" id="ARBA00022679"/>
    </source>
</evidence>
<comment type="similarity">
    <text evidence="1">Belongs to the glycosyltransferase 2 family.</text>
</comment>
<name>A0ABP8N347_9BACT</name>
<feature type="domain" description="Glycosyltransferase 2-like" evidence="4">
    <location>
        <begin position="7"/>
        <end position="170"/>
    </location>
</feature>
<dbReference type="SUPFAM" id="SSF53448">
    <property type="entry name" value="Nucleotide-diphospho-sugar transferases"/>
    <property type="match status" value="1"/>
</dbReference>
<organism evidence="5 6">
    <name type="scientific">Nibrella saemangeumensis</name>
    <dbReference type="NCBI Taxonomy" id="1084526"/>
    <lineage>
        <taxon>Bacteria</taxon>
        <taxon>Pseudomonadati</taxon>
        <taxon>Bacteroidota</taxon>
        <taxon>Cytophagia</taxon>
        <taxon>Cytophagales</taxon>
        <taxon>Spirosomataceae</taxon>
        <taxon>Nibrella</taxon>
    </lineage>
</organism>
<dbReference type="PANTHER" id="PTHR43179">
    <property type="entry name" value="RHAMNOSYLTRANSFERASE WBBL"/>
    <property type="match status" value="1"/>
</dbReference>
<gene>
    <name evidence="5" type="ORF">GCM10023189_32220</name>
</gene>
<accession>A0ABP8N347</accession>
<dbReference type="PANTHER" id="PTHR43179:SF12">
    <property type="entry name" value="GALACTOFURANOSYLTRANSFERASE GLFT2"/>
    <property type="match status" value="1"/>
</dbReference>
<keyword evidence="2" id="KW-0328">Glycosyltransferase</keyword>
<dbReference type="RefSeq" id="WP_345244893.1">
    <property type="nucleotide sequence ID" value="NZ_BAABHD010000030.1"/>
</dbReference>
<sequence>MPFAIAVLITCHNRKEKTLLCLQQLFKQIILIKEFSFDVYLVDDASSDGTTEAVNLIFPNVIVIKGNGNLFWNRGMHLAWSYASNLKDYDFFLWLNDDSFLEPFAMQELLECENFKSQFVIVCGALCSAVDGTFSYGGRSSVGDNIVPNGSFQNCSFINGNCVLISKRVFHLVGNLDPFYPHAIGDIDYGLRALKLGVKIITTRKYIGFCERNTSSPKWCSPKLNLYERLKILYSPLGYSHPFFFFRFELKHFGLFIALKHFFTIHLRMFSPNLWRTLKNLT</sequence>
<dbReference type="InterPro" id="IPR001173">
    <property type="entry name" value="Glyco_trans_2-like"/>
</dbReference>
<proteinExistence type="inferred from homology"/>
<dbReference type="Pfam" id="PF00535">
    <property type="entry name" value="Glycos_transf_2"/>
    <property type="match status" value="1"/>
</dbReference>
<evidence type="ECO:0000259" key="4">
    <source>
        <dbReference type="Pfam" id="PF00535"/>
    </source>
</evidence>
<dbReference type="Proteomes" id="UP001501175">
    <property type="component" value="Unassembled WGS sequence"/>
</dbReference>
<dbReference type="Gene3D" id="3.90.550.10">
    <property type="entry name" value="Spore Coat Polysaccharide Biosynthesis Protein SpsA, Chain A"/>
    <property type="match status" value="1"/>
</dbReference>
<keyword evidence="3" id="KW-0808">Transferase</keyword>
<protein>
    <submittedName>
        <fullName evidence="5">Glycosyltransferase</fullName>
    </submittedName>
</protein>
<dbReference type="InterPro" id="IPR029044">
    <property type="entry name" value="Nucleotide-diphossugar_trans"/>
</dbReference>
<evidence type="ECO:0000313" key="6">
    <source>
        <dbReference type="Proteomes" id="UP001501175"/>
    </source>
</evidence>
<evidence type="ECO:0000256" key="1">
    <source>
        <dbReference type="ARBA" id="ARBA00006739"/>
    </source>
</evidence>
<dbReference type="EMBL" id="BAABHD010000030">
    <property type="protein sequence ID" value="GAA4459056.1"/>
    <property type="molecule type" value="Genomic_DNA"/>
</dbReference>
<reference evidence="6" key="1">
    <citation type="journal article" date="2019" name="Int. J. Syst. Evol. Microbiol.">
        <title>The Global Catalogue of Microorganisms (GCM) 10K type strain sequencing project: providing services to taxonomists for standard genome sequencing and annotation.</title>
        <authorList>
            <consortium name="The Broad Institute Genomics Platform"/>
            <consortium name="The Broad Institute Genome Sequencing Center for Infectious Disease"/>
            <person name="Wu L."/>
            <person name="Ma J."/>
        </authorList>
    </citation>
    <scope>NUCLEOTIDE SEQUENCE [LARGE SCALE GENOMIC DNA]</scope>
    <source>
        <strain evidence="6">JCM 17927</strain>
    </source>
</reference>
<keyword evidence="6" id="KW-1185">Reference proteome</keyword>
<comment type="caution">
    <text evidence="5">The sequence shown here is derived from an EMBL/GenBank/DDBJ whole genome shotgun (WGS) entry which is preliminary data.</text>
</comment>